<protein>
    <submittedName>
        <fullName evidence="1">Uncharacterized protein</fullName>
    </submittedName>
</protein>
<gene>
    <name evidence="1" type="ORF">A3Q56_05871</name>
</gene>
<dbReference type="AlphaFoldDB" id="A0A177AY27"/>
<evidence type="ECO:0000313" key="1">
    <source>
        <dbReference type="EMBL" id="OAF66412.1"/>
    </source>
</evidence>
<organism evidence="1 2">
    <name type="scientific">Intoshia linei</name>
    <dbReference type="NCBI Taxonomy" id="1819745"/>
    <lineage>
        <taxon>Eukaryota</taxon>
        <taxon>Metazoa</taxon>
        <taxon>Spiralia</taxon>
        <taxon>Lophotrochozoa</taxon>
        <taxon>Mesozoa</taxon>
        <taxon>Orthonectida</taxon>
        <taxon>Rhopaluridae</taxon>
        <taxon>Intoshia</taxon>
    </lineage>
</organism>
<comment type="caution">
    <text evidence="1">The sequence shown here is derived from an EMBL/GenBank/DDBJ whole genome shotgun (WGS) entry which is preliminary data.</text>
</comment>
<dbReference type="EMBL" id="LWCA01000940">
    <property type="protein sequence ID" value="OAF66412.1"/>
    <property type="molecule type" value="Genomic_DNA"/>
</dbReference>
<name>A0A177AY27_9BILA</name>
<dbReference type="Proteomes" id="UP000078046">
    <property type="component" value="Unassembled WGS sequence"/>
</dbReference>
<keyword evidence="2" id="KW-1185">Reference proteome</keyword>
<sequence>MNQSIIQKPPQLVDDSGRVTMDAKEWIILFDEYITFLDEDREKKFSSI</sequence>
<accession>A0A177AY27</accession>
<proteinExistence type="predicted"/>
<reference evidence="1 2" key="1">
    <citation type="submission" date="2016-04" db="EMBL/GenBank/DDBJ databases">
        <title>The genome of Intoshia linei affirms orthonectids as highly simplified spiralians.</title>
        <authorList>
            <person name="Mikhailov K.V."/>
            <person name="Slusarev G.S."/>
            <person name="Nikitin M.A."/>
            <person name="Logacheva M.D."/>
            <person name="Penin A."/>
            <person name="Aleoshin V."/>
            <person name="Panchin Y.V."/>
        </authorList>
    </citation>
    <scope>NUCLEOTIDE SEQUENCE [LARGE SCALE GENOMIC DNA]</scope>
    <source>
        <strain evidence="1">Intl2013</strain>
        <tissue evidence="1">Whole animal</tissue>
    </source>
</reference>
<evidence type="ECO:0000313" key="2">
    <source>
        <dbReference type="Proteomes" id="UP000078046"/>
    </source>
</evidence>